<comment type="similarity">
    <text evidence="3">Belongs to the REF/SRPP family.</text>
</comment>
<sequence length="1066" mass="117061">MASSPDLFPNVAFSDVSAAAPAAEATAAFGLGATTGAPRLCLVKSGKDEAEPTVDIDLADAQVVAVIPVNVFKLGPMEWLCVCDESEAKAGVEEYILNGFMLTLSSLRQKSFSRAIKVVLRTEAESKAFSLAFQQWKHQVISGKAGERLENGSIIASKSKFDTKIEASSAKMYFHYYGQLLHQQNMLQDFVRTGTYYAAVMENRSDFEGRVVVDVGAGSGILSLFAAQAGARHVYAVEASEMAENAQRLMSGNPSLGQRITVIRGKVEEVELPEKADILISEPMGTLLVNERMLESYVIARDRFLAPDGKMFPTTGRGDCEQISREGEKDESRDSGSKGRQWRVIHMAPFSDEYLYVEIANKALFWQQHNFFGVDLTPLHGSAFQGYFSQPVVDAFDPRLLISPPIYHTLDFTSMKEEELYEIDIPLSFVASVGTRVHGLACWFDVLFNGSTVQRWLTTAPGSPTTHWYQLRCVLSQPLYVMAGQEITGRLHLVAHSAQSYTIYLTMSAKMWGVGAEQGGILQTSTGKLELKEPYYRLSQPQSYMLPQDQQQQQQLSSLQPHSSWLKPGSDLNLPGVRSVGKQQESYTRESRAGRSARSRSASNGAAGNGISRPSQPACFHQLWKRFPCVPCRLVVAKKLSSTGSIDLSTVVPKSVDRTCRQIFCCLTSKQNCEGCHASSFLPTVVPKTVDDISYVCSLIKIVLHSHPKFLEPGFDARHHRLWPTSGSALQFEPLAHRSIRAIREKKRHRPVTPLATCPSRSGYVSVPLQSVLAQPGRFLLLFPQPGLPTRFHRSRVAKRIPCLVRAMAEEQSNPQHQQAEEREVMVEQQQPRRAPKLRYLDFVQVAAAQAAVCLAGLYGLAKDHAGPLRPSVDAVESAVKGVVSPVYDRFGGLPLDVLAFVDRKVDDTVHEVDKHLPGALKAASAHVYAVVRGVPEVARELAAEAQRSGVRGAARAALAMTEPVARDVYGRVEPVAKDLYVRYEPAAEHLAVSAWRSLNGLPVFPHVAEIVVPTAAHWADKYNRAVAAAAEHGYAGAKYLPAIPTERIAKVFSSAPEAEPLAEGQ</sequence>
<organism evidence="20">
    <name type="scientific">Zea mays</name>
    <name type="common">Maize</name>
    <dbReference type="NCBI Taxonomy" id="4577"/>
    <lineage>
        <taxon>Eukaryota</taxon>
        <taxon>Viridiplantae</taxon>
        <taxon>Streptophyta</taxon>
        <taxon>Embryophyta</taxon>
        <taxon>Tracheophyta</taxon>
        <taxon>Spermatophyta</taxon>
        <taxon>Magnoliopsida</taxon>
        <taxon>Liliopsida</taxon>
        <taxon>Poales</taxon>
        <taxon>Poaceae</taxon>
        <taxon>PACMAD clade</taxon>
        <taxon>Panicoideae</taxon>
        <taxon>Andropogonodae</taxon>
        <taxon>Andropogoneae</taxon>
        <taxon>Tripsacinae</taxon>
        <taxon>Zea</taxon>
    </lineage>
</organism>
<dbReference type="GO" id="GO:0035242">
    <property type="term" value="F:protein-arginine omega-N asymmetric methyltransferase activity"/>
    <property type="evidence" value="ECO:0007669"/>
    <property type="project" value="UniProtKB-EC"/>
</dbReference>
<dbReference type="GO" id="GO:0005737">
    <property type="term" value="C:cytoplasm"/>
    <property type="evidence" value="ECO:0007669"/>
    <property type="project" value="UniProtKB-SubCell"/>
</dbReference>
<dbReference type="Pfam" id="PF05755">
    <property type="entry name" value="REF"/>
    <property type="match status" value="1"/>
</dbReference>
<dbReference type="Pfam" id="PF06325">
    <property type="entry name" value="PrmA"/>
    <property type="match status" value="1"/>
</dbReference>
<dbReference type="GO" id="GO:0032259">
    <property type="term" value="P:methylation"/>
    <property type="evidence" value="ECO:0007669"/>
    <property type="project" value="UniProtKB-KW"/>
</dbReference>
<dbReference type="SMR" id="A0A1D6IN33"/>
<feature type="region of interest" description="Disordered" evidence="17">
    <location>
        <begin position="569"/>
        <end position="613"/>
    </location>
</feature>
<dbReference type="FunFam" id="2.70.160.11:FF:000002">
    <property type="entry name" value="Probable histone-arginine methyltransferase CARM1"/>
    <property type="match status" value="1"/>
</dbReference>
<comment type="catalytic activity">
    <reaction evidence="14">
        <text>L-arginyl-[protein] + 2 S-adenosyl-L-methionine = N(omega),N(omega)-dimethyl-L-arginyl-[protein] + 2 S-adenosyl-L-homocysteine + 2 H(+)</text>
        <dbReference type="Rhea" id="RHEA:48096"/>
        <dbReference type="Rhea" id="RHEA-COMP:10532"/>
        <dbReference type="Rhea" id="RHEA-COMP:11991"/>
        <dbReference type="ChEBI" id="CHEBI:15378"/>
        <dbReference type="ChEBI" id="CHEBI:29965"/>
        <dbReference type="ChEBI" id="CHEBI:57856"/>
        <dbReference type="ChEBI" id="CHEBI:59789"/>
        <dbReference type="ChEBI" id="CHEBI:61897"/>
        <dbReference type="EC" id="2.1.1.319"/>
    </reaction>
</comment>
<dbReference type="PROSITE" id="PS51678">
    <property type="entry name" value="SAM_MT_PRMT"/>
    <property type="match status" value="1"/>
</dbReference>
<dbReference type="FunCoup" id="A0A1D6IN33">
    <property type="interactions" value="2254"/>
</dbReference>
<dbReference type="InterPro" id="IPR029063">
    <property type="entry name" value="SAM-dependent_MTases_sf"/>
</dbReference>
<keyword evidence="10" id="KW-0805">Transcription regulation</keyword>
<dbReference type="EMBL" id="CM007650">
    <property type="protein sequence ID" value="ONM60691.1"/>
    <property type="molecule type" value="Genomic_DNA"/>
</dbReference>
<evidence type="ECO:0000313" key="20">
    <source>
        <dbReference type="EMBL" id="ONM60691.1"/>
    </source>
</evidence>
<comment type="function">
    <text evidence="15">Methylates (mono- and asymmetric dimethylation) the guanidino nitrogens of arginyl residues in several proteins involved in DNA packaging, transcription regulation, and mRNA stability. Recruited to promoters upon gene activation, methylates histone H3 and activates transcription via chromatin remodeling.</text>
</comment>
<evidence type="ECO:0000256" key="7">
    <source>
        <dbReference type="ARBA" id="ARBA00022679"/>
    </source>
</evidence>
<dbReference type="InterPro" id="IPR055135">
    <property type="entry name" value="PRMT_dom"/>
</dbReference>
<dbReference type="AlphaFoldDB" id="A0A1D6IN33"/>
<dbReference type="GO" id="GO:0046982">
    <property type="term" value="F:protein heterodimerization activity"/>
    <property type="evidence" value="ECO:0007669"/>
    <property type="project" value="UniProtKB-ARBA"/>
</dbReference>
<feature type="region of interest" description="Disordered" evidence="17">
    <location>
        <begin position="310"/>
        <end position="338"/>
    </location>
</feature>
<evidence type="ECO:0000256" key="14">
    <source>
        <dbReference type="ARBA" id="ARBA00049086"/>
    </source>
</evidence>
<reference evidence="20" key="1">
    <citation type="submission" date="2015-12" db="EMBL/GenBank/DDBJ databases">
        <title>Update maize B73 reference genome by single molecule sequencing technologies.</title>
        <authorList>
            <consortium name="Maize Genome Sequencing Project"/>
            <person name="Ware D."/>
        </authorList>
    </citation>
    <scope>NUCLEOTIDE SEQUENCE [LARGE SCALE GENOMIC DNA]</scope>
    <source>
        <tissue evidence="20">Seedling</tissue>
    </source>
</reference>
<evidence type="ECO:0000256" key="15">
    <source>
        <dbReference type="ARBA" id="ARBA00059406"/>
    </source>
</evidence>
<dbReference type="InterPro" id="IPR057622">
    <property type="entry name" value="CARM1-like_PH"/>
</dbReference>
<feature type="domain" description="Protein arginine N-methyltransferase" evidence="18">
    <location>
        <begin position="345"/>
        <end position="495"/>
    </location>
</feature>
<evidence type="ECO:0000256" key="11">
    <source>
        <dbReference type="ARBA" id="ARBA00023163"/>
    </source>
</evidence>
<keyword evidence="6 20" id="KW-0489">Methyltransferase</keyword>
<keyword evidence="11" id="KW-0804">Transcription</keyword>
<dbReference type="GO" id="GO:0006325">
    <property type="term" value="P:chromatin organization"/>
    <property type="evidence" value="ECO:0007669"/>
    <property type="project" value="UniProtKB-KW"/>
</dbReference>
<dbReference type="GO" id="GO:0005634">
    <property type="term" value="C:nucleus"/>
    <property type="evidence" value="ECO:0007669"/>
    <property type="project" value="UniProtKB-SubCell"/>
</dbReference>
<dbReference type="EC" id="2.1.1.319" evidence="4"/>
<evidence type="ECO:0000256" key="17">
    <source>
        <dbReference type="SAM" id="MobiDB-lite"/>
    </source>
</evidence>
<dbReference type="Pfam" id="PF25350">
    <property type="entry name" value="PH_PRMT_N"/>
    <property type="match status" value="1"/>
</dbReference>
<dbReference type="Pfam" id="PF22528">
    <property type="entry name" value="PRMT_C"/>
    <property type="match status" value="1"/>
</dbReference>
<feature type="compositionally biased region" description="Basic and acidic residues" evidence="17">
    <location>
        <begin position="318"/>
        <end position="337"/>
    </location>
</feature>
<dbReference type="GO" id="GO:0010228">
    <property type="term" value="P:vegetative to reproductive phase transition of meristem"/>
    <property type="evidence" value="ECO:0007669"/>
    <property type="project" value="UniProtKB-ARBA"/>
</dbReference>
<evidence type="ECO:0000256" key="12">
    <source>
        <dbReference type="ARBA" id="ARBA00023242"/>
    </source>
</evidence>
<comment type="subcellular location">
    <subcellularLocation>
        <location evidence="2">Cytoplasm</location>
    </subcellularLocation>
    <subcellularLocation>
        <location evidence="1">Nucleus</location>
    </subcellularLocation>
</comment>
<name>A0A1D6IN33_MAIZE</name>
<evidence type="ECO:0000256" key="4">
    <source>
        <dbReference type="ARBA" id="ARBA00011925"/>
    </source>
</evidence>
<proteinExistence type="inferred from homology"/>
<dbReference type="STRING" id="4577.A0A1D6IN33"/>
<evidence type="ECO:0000256" key="6">
    <source>
        <dbReference type="ARBA" id="ARBA00022603"/>
    </source>
</evidence>
<evidence type="ECO:0000256" key="13">
    <source>
        <dbReference type="ARBA" id="ARBA00030670"/>
    </source>
</evidence>
<dbReference type="ExpressionAtlas" id="A0A1D6IN33">
    <property type="expression patterns" value="baseline and differential"/>
</dbReference>
<keyword evidence="5" id="KW-0963">Cytoplasm</keyword>
<evidence type="ECO:0000259" key="18">
    <source>
        <dbReference type="Pfam" id="PF22528"/>
    </source>
</evidence>
<evidence type="ECO:0000256" key="1">
    <source>
        <dbReference type="ARBA" id="ARBA00004123"/>
    </source>
</evidence>
<evidence type="ECO:0000259" key="19">
    <source>
        <dbReference type="Pfam" id="PF25350"/>
    </source>
</evidence>
<dbReference type="GO" id="GO:0042803">
    <property type="term" value="F:protein homodimerization activity"/>
    <property type="evidence" value="ECO:0007669"/>
    <property type="project" value="UniProtKB-ARBA"/>
</dbReference>
<protein>
    <recommendedName>
        <fullName evidence="16">Probable histone-arginine methyltransferase CARM1</fullName>
        <ecNumber evidence="4">2.1.1.319</ecNumber>
    </recommendedName>
    <alternativeName>
        <fullName evidence="13">Protein arginine N-methyltransferase 4</fullName>
    </alternativeName>
</protein>
<feature type="compositionally biased region" description="Low complexity" evidence="17">
    <location>
        <begin position="594"/>
        <end position="610"/>
    </location>
</feature>
<evidence type="ECO:0000256" key="10">
    <source>
        <dbReference type="ARBA" id="ARBA00023015"/>
    </source>
</evidence>
<accession>A0A1D6IN33</accession>
<evidence type="ECO:0000256" key="16">
    <source>
        <dbReference type="ARBA" id="ARBA00072482"/>
    </source>
</evidence>
<evidence type="ECO:0000256" key="9">
    <source>
        <dbReference type="ARBA" id="ARBA00022853"/>
    </source>
</evidence>
<dbReference type="PANTHER" id="PTHR11006:SF10">
    <property type="entry name" value="HISTONE-ARGININE METHYLTRANSFERASE CARMER-RELATED"/>
    <property type="match status" value="1"/>
</dbReference>
<evidence type="ECO:0000256" key="2">
    <source>
        <dbReference type="ARBA" id="ARBA00004496"/>
    </source>
</evidence>
<gene>
    <name evidence="20" type="ORF">ZEAMMB73_Zm00001d022469</name>
</gene>
<dbReference type="PANTHER" id="PTHR11006">
    <property type="entry name" value="PROTEIN ARGININE N-METHYLTRANSFERASE"/>
    <property type="match status" value="1"/>
</dbReference>
<keyword evidence="9" id="KW-0156">Chromatin regulator</keyword>
<keyword evidence="8" id="KW-0949">S-adenosyl-L-methionine</keyword>
<dbReference type="InParanoid" id="A0A1D6IN33"/>
<dbReference type="Gene3D" id="3.40.50.150">
    <property type="entry name" value="Vaccinia Virus protein VP39"/>
    <property type="match status" value="1"/>
</dbReference>
<keyword evidence="7 20" id="KW-0808">Transferase</keyword>
<dbReference type="GO" id="GO:0035241">
    <property type="term" value="F:protein-arginine omega-N monomethyltransferase activity"/>
    <property type="evidence" value="ECO:0007669"/>
    <property type="project" value="UniProtKB-ARBA"/>
</dbReference>
<keyword evidence="12" id="KW-0539">Nucleus</keyword>
<dbReference type="CDD" id="cd02440">
    <property type="entry name" value="AdoMet_MTases"/>
    <property type="match status" value="1"/>
</dbReference>
<dbReference type="SUPFAM" id="SSF53335">
    <property type="entry name" value="S-adenosyl-L-methionine-dependent methyltransferases"/>
    <property type="match status" value="1"/>
</dbReference>
<dbReference type="FunFam" id="3.40.50.150:FF:000052">
    <property type="entry name" value="Probable histone-arginine methyltransferase CARM1"/>
    <property type="match status" value="1"/>
</dbReference>
<evidence type="ECO:0000256" key="8">
    <source>
        <dbReference type="ARBA" id="ARBA00022691"/>
    </source>
</evidence>
<feature type="domain" description="Probable histone-arginine methyltransferase CARM1-like N-terminal PH" evidence="19">
    <location>
        <begin position="7"/>
        <end position="138"/>
    </location>
</feature>
<dbReference type="InterPro" id="IPR025799">
    <property type="entry name" value="Arg_MeTrfase"/>
</dbReference>
<evidence type="ECO:0000256" key="5">
    <source>
        <dbReference type="ARBA" id="ARBA00022490"/>
    </source>
</evidence>
<evidence type="ECO:0000256" key="3">
    <source>
        <dbReference type="ARBA" id="ARBA00009737"/>
    </source>
</evidence>
<dbReference type="InterPro" id="IPR008802">
    <property type="entry name" value="REF"/>
</dbReference>
<dbReference type="IntAct" id="A0A1D6IN33">
    <property type="interactions" value="6"/>
</dbReference>
<dbReference type="Gene3D" id="2.70.160.11">
    <property type="entry name" value="Hnrnp arginine n-methyltransferase1"/>
    <property type="match status" value="1"/>
</dbReference>
<dbReference type="GO" id="GO:0009909">
    <property type="term" value="P:regulation of flower development"/>
    <property type="evidence" value="ECO:0007669"/>
    <property type="project" value="UniProtKB-ARBA"/>
</dbReference>